<proteinExistence type="predicted"/>
<dbReference type="AlphaFoldDB" id="A0AA91BGM5"/>
<accession>A0AA91BGM5</accession>
<sequence>MALGTQIHVTLNGKPYTATVGAGGNWSVLVQPIDLKAMVIDTNLTVNVSLQDAVGNPASGTGILSVISNGIPTLTLDSIFGDGLLNAADALLTQTITGHSTFAAGATVNVNVGNLALSTTVKADGTWSILVPPSALAGLLDGSFTATANLTNAAGHSATVSAPVSIGINVPTITLNTFFATDHYLNGVESTTAQVISGTSTHAAGLQIKVTVGNASLTATINSDGTWSVPITPSALTGLLDGSAKIGVSVTDSVGNTTAVNTDFTVKTHALPLLGVDVLGNVGNLLLLPVNGLTISGSSLNVLPNTTVKVVLLGHTLEGIVDNTGHWSVKFYGSFLSGLNLLTTTVAVSVTDEAGNYKGISVGLLSGSGIQLMAASSDIQTASLMMDNSGNDSNSDTAHAVSAKSAVALASSEPIDSPLTTTVTEGAYSIGGVTLNLADGGVMSGETLTGSSGSDLFTVNSLNFNHIDGGLGIDTLLLGGSHQALDLTQLGLSIEHIEIIDLGMNGTNSITLGLHDALTLTDKPQDDLLIKGALGGQVTLSNTPEGVWNSVGQRSIDGQTFDVYHNSSLESSNTLGDVLIQQGLQVHLV</sequence>
<dbReference type="Gene3D" id="2.60.40.10">
    <property type="entry name" value="Immunoglobulins"/>
    <property type="match status" value="4"/>
</dbReference>
<evidence type="ECO:0008006" key="3">
    <source>
        <dbReference type="Google" id="ProtNLM"/>
    </source>
</evidence>
<dbReference type="EMBL" id="JAASAN010000001">
    <property type="protein sequence ID" value="NIL25371.1"/>
    <property type="molecule type" value="Genomic_DNA"/>
</dbReference>
<organism evidence="1 2">
    <name type="scientific">Yersinia massiliensis</name>
    <dbReference type="NCBI Taxonomy" id="419257"/>
    <lineage>
        <taxon>Bacteria</taxon>
        <taxon>Pseudomonadati</taxon>
        <taxon>Pseudomonadota</taxon>
        <taxon>Gammaproteobacteria</taxon>
        <taxon>Enterobacterales</taxon>
        <taxon>Yersiniaceae</taxon>
        <taxon>Yersinia</taxon>
    </lineage>
</organism>
<evidence type="ECO:0000313" key="1">
    <source>
        <dbReference type="EMBL" id="NIL25371.1"/>
    </source>
</evidence>
<protein>
    <recommendedName>
        <fullName evidence="3">Large repetitive protein</fullName>
    </recommendedName>
</protein>
<comment type="caution">
    <text evidence="1">The sequence shown here is derived from an EMBL/GenBank/DDBJ whole genome shotgun (WGS) entry which is preliminary data.</text>
</comment>
<reference evidence="1" key="1">
    <citation type="submission" date="2020-03" db="EMBL/GenBank/DDBJ databases">
        <authorList>
            <person name="Kislichkina A."/>
            <person name="Dentovskaya S."/>
            <person name="Shaikhutdinov R."/>
            <person name="Ivanov S."/>
            <person name="Sizova A."/>
            <person name="Solomentsev V."/>
            <person name="Bogun A."/>
        </authorList>
    </citation>
    <scope>NUCLEOTIDE SEQUENCE</scope>
    <source>
        <strain evidence="1">SCPM-O-B-8025</strain>
    </source>
</reference>
<evidence type="ECO:0000313" key="2">
    <source>
        <dbReference type="Proteomes" id="UP000698240"/>
    </source>
</evidence>
<name>A0AA91BGM5_9GAMM</name>
<dbReference type="RefSeq" id="WP_167311185.1">
    <property type="nucleotide sequence ID" value="NZ_JAASAN010000001.1"/>
</dbReference>
<dbReference type="NCBIfam" id="NF033510">
    <property type="entry name" value="Ca_tandemer"/>
    <property type="match status" value="4"/>
</dbReference>
<dbReference type="InterPro" id="IPR013783">
    <property type="entry name" value="Ig-like_fold"/>
</dbReference>
<dbReference type="Proteomes" id="UP000698240">
    <property type="component" value="Unassembled WGS sequence"/>
</dbReference>
<gene>
    <name evidence="1" type="ORF">HB980_02195</name>
</gene>